<sequence length="386" mass="41563">MKSSLRIFILALLASLLLHVAMLGSGLLPESTIALPPDQALRKIDVKMQALQLEQATPPATPTARLLPGGPARAVSGHKAKRHHDASAAHAKAEQAPAAEQAAETEDASQPLAEQANSHQPGAASAPATAHAAKADKTEPHEHTVDASAPAATVADRPAGYLTPLTAQHRFPAQAQLGYQTFYNNAMVGSGGLDWQHGPNSYTLEIRFNPVIGGKRRYLSQGRLNQHGLQPDSLQAWVGHEAKESARFDWAAGTLHFGDQGDKEVALRAGAQDVFSLAFQLGLKGGQLGSAPLQITTGKKVYEYPMTPSGETDYDTGSGKIRVIVFRAKGEDDITEFWLAPDFANLPVRISRTDKSKRVELRAVLINIDGTEQWRLPARPMTRNNR</sequence>
<evidence type="ECO:0000313" key="2">
    <source>
        <dbReference type="EMBL" id="PXX42852.1"/>
    </source>
</evidence>
<comment type="caution">
    <text evidence="2">The sequence shown here is derived from an EMBL/GenBank/DDBJ whole genome shotgun (WGS) entry which is preliminary data.</text>
</comment>
<feature type="region of interest" description="Disordered" evidence="1">
    <location>
        <begin position="55"/>
        <end position="152"/>
    </location>
</feature>
<dbReference type="InterPro" id="IPR021457">
    <property type="entry name" value="DUF3108"/>
</dbReference>
<name>A0A318J2R8_9NEIS</name>
<proteinExistence type="predicted"/>
<gene>
    <name evidence="2" type="ORF">DFR38_11759</name>
</gene>
<dbReference type="EMBL" id="QJKC01000017">
    <property type="protein sequence ID" value="PXX42852.1"/>
    <property type="molecule type" value="Genomic_DNA"/>
</dbReference>
<feature type="compositionally biased region" description="Low complexity" evidence="1">
    <location>
        <begin position="123"/>
        <end position="132"/>
    </location>
</feature>
<feature type="compositionally biased region" description="Basic and acidic residues" evidence="1">
    <location>
        <begin position="133"/>
        <end position="145"/>
    </location>
</feature>
<evidence type="ECO:0000313" key="3">
    <source>
        <dbReference type="Proteomes" id="UP000248395"/>
    </source>
</evidence>
<dbReference type="RefSeq" id="WP_146215998.1">
    <property type="nucleotide sequence ID" value="NZ_LNQU01000030.1"/>
</dbReference>
<dbReference type="OrthoDB" id="8526020at2"/>
<protein>
    <submittedName>
        <fullName evidence="2">Uncharacterized protein DUF3108</fullName>
    </submittedName>
</protein>
<keyword evidence="3" id="KW-1185">Reference proteome</keyword>
<accession>A0A318J2R8</accession>
<dbReference type="Pfam" id="PF11306">
    <property type="entry name" value="DUF3108"/>
    <property type="match status" value="1"/>
</dbReference>
<organism evidence="2 3">
    <name type="scientific">Aquitalea magnusonii</name>
    <dbReference type="NCBI Taxonomy" id="332411"/>
    <lineage>
        <taxon>Bacteria</taxon>
        <taxon>Pseudomonadati</taxon>
        <taxon>Pseudomonadota</taxon>
        <taxon>Betaproteobacteria</taxon>
        <taxon>Neisseriales</taxon>
        <taxon>Chromobacteriaceae</taxon>
        <taxon>Aquitalea</taxon>
    </lineage>
</organism>
<dbReference type="AlphaFoldDB" id="A0A318J2R8"/>
<evidence type="ECO:0000256" key="1">
    <source>
        <dbReference type="SAM" id="MobiDB-lite"/>
    </source>
</evidence>
<reference evidence="2 3" key="1">
    <citation type="submission" date="2018-05" db="EMBL/GenBank/DDBJ databases">
        <title>Genomic Encyclopedia of Type Strains, Phase IV (KMG-IV): sequencing the most valuable type-strain genomes for metagenomic binning, comparative biology and taxonomic classification.</title>
        <authorList>
            <person name="Goeker M."/>
        </authorList>
    </citation>
    <scope>NUCLEOTIDE SEQUENCE [LARGE SCALE GENOMIC DNA]</scope>
    <source>
        <strain evidence="2 3">DSM 25134</strain>
    </source>
</reference>
<dbReference type="Proteomes" id="UP000248395">
    <property type="component" value="Unassembled WGS sequence"/>
</dbReference>